<evidence type="ECO:0008006" key="4">
    <source>
        <dbReference type="Google" id="ProtNLM"/>
    </source>
</evidence>
<evidence type="ECO:0000313" key="3">
    <source>
        <dbReference type="Proteomes" id="UP001302429"/>
    </source>
</evidence>
<dbReference type="EMBL" id="CP136594">
    <property type="protein sequence ID" value="WOE73780.1"/>
    <property type="molecule type" value="Genomic_DNA"/>
</dbReference>
<sequence>MSVFSPERRFKPRLAAAIATVSATLAITITPAAAQQLPAGGGGIGLGDDGVTTAEGRRTQVTPYIEVGQVLLADLNNDNVVTFSVVAAGVDAGIRGQRAEGQVSVRYERRIEWGDEIGDQDILSGIARGSVQLIPNALSFEAGGLATRSSIDVRGAQPTNVVGDNDNIAQLYSVFAGPSVNTNIGSAFLNANYRFGYASLETDNNIAIAPGQPQLDVFDESTSHFANATIGQLATNSILPFGWTISGGYRREDTTQLDQRFEDAFVRGDITVPLSPTFALVGGAGYEDVEVSERDALRDDDGTPLVGADGRIITDPDSPRLLSFDASGLIWDVGVLWRPSSRTSLEARYGRRYQSETYYGNFNWQANRNTVFSVNVFDTVAGFGARIIDNVALLPTQFTSFRNPISGDLNGCVIGGENNLCLNDGLQSAASSLFRLRGVNAVVSTQLNGWQTGLALGYNRRRFLNSDIGVLADIAGGLDENYFANFFATTQIDASSAFSANVYANYFDSAFEGADDVFAVGANAAYLRNLTRRLRATAAVGLDTFDVDGIENPLTASALLGLRYSF</sequence>
<accession>A0AA97F764</accession>
<proteinExistence type="predicted"/>
<feature type="chain" id="PRO_5041643109" description="Preprotein translocase subunit YajC" evidence="1">
    <location>
        <begin position="35"/>
        <end position="566"/>
    </location>
</feature>
<dbReference type="KEGG" id="acoa:RB602_07835"/>
<dbReference type="RefSeq" id="WP_317080005.1">
    <property type="nucleotide sequence ID" value="NZ_CP136594.1"/>
</dbReference>
<evidence type="ECO:0000313" key="2">
    <source>
        <dbReference type="EMBL" id="WOE73780.1"/>
    </source>
</evidence>
<dbReference type="AlphaFoldDB" id="A0AA97F764"/>
<organism evidence="2 3">
    <name type="scientific">Alterisphingorhabdus coralli</name>
    <dbReference type="NCBI Taxonomy" id="3071408"/>
    <lineage>
        <taxon>Bacteria</taxon>
        <taxon>Pseudomonadati</taxon>
        <taxon>Pseudomonadota</taxon>
        <taxon>Alphaproteobacteria</taxon>
        <taxon>Sphingomonadales</taxon>
        <taxon>Sphingomonadaceae</taxon>
        <taxon>Alterisphingorhabdus (ex Yan et al. 2024)</taxon>
    </lineage>
</organism>
<dbReference type="SUPFAM" id="SSF56935">
    <property type="entry name" value="Porins"/>
    <property type="match status" value="1"/>
</dbReference>
<keyword evidence="3" id="KW-1185">Reference proteome</keyword>
<name>A0AA97F764_9SPHN</name>
<protein>
    <recommendedName>
        <fullName evidence="4">Preprotein translocase subunit YajC</fullName>
    </recommendedName>
</protein>
<gene>
    <name evidence="2" type="ORF">RB602_07835</name>
</gene>
<feature type="signal peptide" evidence="1">
    <location>
        <begin position="1"/>
        <end position="34"/>
    </location>
</feature>
<dbReference type="Proteomes" id="UP001302429">
    <property type="component" value="Chromosome"/>
</dbReference>
<keyword evidence="1" id="KW-0732">Signal</keyword>
<reference evidence="2 3" key="1">
    <citation type="submission" date="2023-10" db="EMBL/GenBank/DDBJ databases">
        <title>Complete genome sequence of a Sphingomonadaceae bacterium.</title>
        <authorList>
            <person name="Yan C."/>
        </authorList>
    </citation>
    <scope>NUCLEOTIDE SEQUENCE [LARGE SCALE GENOMIC DNA]</scope>
    <source>
        <strain evidence="2 3">SCSIO 66989</strain>
    </source>
</reference>
<evidence type="ECO:0000256" key="1">
    <source>
        <dbReference type="SAM" id="SignalP"/>
    </source>
</evidence>